<reference evidence="1 2" key="1">
    <citation type="submission" date="2018-08" db="EMBL/GenBank/DDBJ databases">
        <title>Lysobacter weifangensis sp. nov., a new member of the family 'Xanthomonadaceae', isolated from soil in a farmland.</title>
        <authorList>
            <person name="Zhao H."/>
        </authorList>
    </citation>
    <scope>NUCLEOTIDE SEQUENCE [LARGE SCALE GENOMIC DNA]</scope>
    <source>
        <strain evidence="1 2">WF-2</strain>
    </source>
</reference>
<name>A0A372DQK2_9GAMM</name>
<accession>A0A372DQK2</accession>
<evidence type="ECO:0000313" key="1">
    <source>
        <dbReference type="EMBL" id="RFP61816.1"/>
    </source>
</evidence>
<organism evidence="1 2">
    <name type="scientific">Cognatiluteimonas weifangensis</name>
    <dbReference type="NCBI Taxonomy" id="2303539"/>
    <lineage>
        <taxon>Bacteria</taxon>
        <taxon>Pseudomonadati</taxon>
        <taxon>Pseudomonadota</taxon>
        <taxon>Gammaproteobacteria</taxon>
        <taxon>Lysobacterales</taxon>
        <taxon>Lysobacteraceae</taxon>
        <taxon>Cognatiluteimonas</taxon>
    </lineage>
</organism>
<protein>
    <submittedName>
        <fullName evidence="1">Uncharacterized protein</fullName>
    </submittedName>
</protein>
<dbReference type="RefSeq" id="WP_117201429.1">
    <property type="nucleotide sequence ID" value="NZ_JBHTBK010000024.1"/>
</dbReference>
<comment type="caution">
    <text evidence="1">The sequence shown here is derived from an EMBL/GenBank/DDBJ whole genome shotgun (WGS) entry which is preliminary data.</text>
</comment>
<proteinExistence type="predicted"/>
<dbReference type="EMBL" id="QVPD01000002">
    <property type="protein sequence ID" value="RFP61816.1"/>
    <property type="molecule type" value="Genomic_DNA"/>
</dbReference>
<keyword evidence="2" id="KW-1185">Reference proteome</keyword>
<dbReference type="Proteomes" id="UP000262917">
    <property type="component" value="Unassembled WGS sequence"/>
</dbReference>
<sequence>MPIRYYLSLPDPDAARGSDPAFAFRARGAEGLAQELQQALRSDALFQRWRAAQEDPDAVDPALGATDPAASVQGQQHDLHIDLIATTTIPGRVLKQRLRLLAGSRWTLTDVVAV</sequence>
<gene>
    <name evidence="1" type="ORF">D0Y53_01770</name>
</gene>
<evidence type="ECO:0000313" key="2">
    <source>
        <dbReference type="Proteomes" id="UP000262917"/>
    </source>
</evidence>
<dbReference type="AlphaFoldDB" id="A0A372DQK2"/>
<dbReference type="OrthoDB" id="5985451at2"/>